<dbReference type="SUPFAM" id="SSF46785">
    <property type="entry name" value="Winged helix' DNA-binding domain"/>
    <property type="match status" value="1"/>
</dbReference>
<evidence type="ECO:0000256" key="2">
    <source>
        <dbReference type="ARBA" id="ARBA00023125"/>
    </source>
</evidence>
<feature type="region of interest" description="Disordered" evidence="6">
    <location>
        <begin position="1"/>
        <end position="71"/>
    </location>
</feature>
<keyword evidence="5" id="KW-0175">Coiled coil</keyword>
<sequence length="604" mass="65777">MKRGDDEEREKDAKGNPTESGIPEAFEGPRAKRPRAGTASQPATVDTGAERAFSGTGSPMGGPGTMTRGGGRVRLPDKLLRYLNDEPVPNVIWWMPDGNGFAYNVETVQAEFLDRYFKGTKLSSFVRSLNRWGFKRVFYAALPESVIAFYHPKFKRSHPERVKEISMTPLPKSQGDDEEPIQLEAQEAKEAALAAPEPAPAAPEQLPQAPVAQPPQPLALTLAPSGQRPDHQPGNPVIQIPQQQHPVLVGAERALTRVPQQQQPQPAALDGNTLVQITQLVQQAAAGGLTPEAIAALTQNPLFAIMQQPQRQLQPLQVHITPVPIPSIQQQPTASTVPAQPPQAQLLFPAIQQQMQASRQESQGTSQALQFPPHAQVLQQGLSQTQVLQVQALLQQQQAQAQQQQAQQQQAQAQHQAQAQQQQIQVLQQQPQILQLPFVPQAQQETAQALQNAQQQARHAFHQTTQAPPQNQQQTAQVSTQTQQHAVAQVLPIPQAHAHLQAIQAHQQQLSQNLPIQQAQLPHATLVHQPQQMQIPQLSLAHAGNVGGQQGMVDAGSNLQAAIQHLAQQGLVNALQQQQQLQPGSTGESAGQVEQGQEDKQDTD</sequence>
<dbReference type="GO" id="GO:0003700">
    <property type="term" value="F:DNA-binding transcription factor activity"/>
    <property type="evidence" value="ECO:0007669"/>
    <property type="project" value="InterPro"/>
</dbReference>
<dbReference type="InterPro" id="IPR000232">
    <property type="entry name" value="HSF_DNA-bd"/>
</dbReference>
<dbReference type="PANTHER" id="PTHR10015">
    <property type="entry name" value="HEAT SHOCK TRANSCRIPTION FACTOR"/>
    <property type="match status" value="1"/>
</dbReference>
<dbReference type="Gene3D" id="1.10.10.10">
    <property type="entry name" value="Winged helix-like DNA-binding domain superfamily/Winged helix DNA-binding domain"/>
    <property type="match status" value="1"/>
</dbReference>
<dbReference type="SMART" id="SM00415">
    <property type="entry name" value="HSF"/>
    <property type="match status" value="1"/>
</dbReference>
<organism evidence="8 9">
    <name type="scientific">Seminavis robusta</name>
    <dbReference type="NCBI Taxonomy" id="568900"/>
    <lineage>
        <taxon>Eukaryota</taxon>
        <taxon>Sar</taxon>
        <taxon>Stramenopiles</taxon>
        <taxon>Ochrophyta</taxon>
        <taxon>Bacillariophyta</taxon>
        <taxon>Bacillariophyceae</taxon>
        <taxon>Bacillariophycidae</taxon>
        <taxon>Naviculales</taxon>
        <taxon>Naviculaceae</taxon>
        <taxon>Seminavis</taxon>
    </lineage>
</organism>
<feature type="compositionally biased region" description="Polar residues" evidence="6">
    <location>
        <begin position="583"/>
        <end position="595"/>
    </location>
</feature>
<keyword evidence="3" id="KW-0539">Nucleus</keyword>
<feature type="region of interest" description="Disordered" evidence="6">
    <location>
        <begin position="447"/>
        <end position="481"/>
    </location>
</feature>
<dbReference type="Proteomes" id="UP001153069">
    <property type="component" value="Unassembled WGS sequence"/>
</dbReference>
<evidence type="ECO:0000256" key="4">
    <source>
        <dbReference type="RuleBase" id="RU004020"/>
    </source>
</evidence>
<comment type="caution">
    <text evidence="8">The sequence shown here is derived from an EMBL/GenBank/DDBJ whole genome shotgun (WGS) entry which is preliminary data.</text>
</comment>
<evidence type="ECO:0000256" key="1">
    <source>
        <dbReference type="ARBA" id="ARBA00004123"/>
    </source>
</evidence>
<protein>
    <submittedName>
        <fullName evidence="8">HSF-type DNA-binding</fullName>
    </submittedName>
</protein>
<feature type="domain" description="HSF-type DNA-binding" evidence="7">
    <location>
        <begin position="74"/>
        <end position="168"/>
    </location>
</feature>
<feature type="region of interest" description="Disordered" evidence="6">
    <location>
        <begin position="189"/>
        <end position="238"/>
    </location>
</feature>
<feature type="coiled-coil region" evidence="5">
    <location>
        <begin position="387"/>
        <end position="430"/>
    </location>
</feature>
<dbReference type="GO" id="GO:0043565">
    <property type="term" value="F:sequence-specific DNA binding"/>
    <property type="evidence" value="ECO:0007669"/>
    <property type="project" value="InterPro"/>
</dbReference>
<dbReference type="InterPro" id="IPR036390">
    <property type="entry name" value="WH_DNA-bd_sf"/>
</dbReference>
<reference evidence="8" key="1">
    <citation type="submission" date="2020-06" db="EMBL/GenBank/DDBJ databases">
        <authorList>
            <consortium name="Plant Systems Biology data submission"/>
        </authorList>
    </citation>
    <scope>NUCLEOTIDE SEQUENCE</scope>
    <source>
        <strain evidence="8">D6</strain>
    </source>
</reference>
<proteinExistence type="inferred from homology"/>
<dbReference type="InterPro" id="IPR036388">
    <property type="entry name" value="WH-like_DNA-bd_sf"/>
</dbReference>
<evidence type="ECO:0000256" key="5">
    <source>
        <dbReference type="SAM" id="Coils"/>
    </source>
</evidence>
<comment type="subcellular location">
    <subcellularLocation>
        <location evidence="1">Nucleus</location>
    </subcellularLocation>
</comment>
<evidence type="ECO:0000259" key="7">
    <source>
        <dbReference type="SMART" id="SM00415"/>
    </source>
</evidence>
<feature type="compositionally biased region" description="Low complexity" evidence="6">
    <location>
        <begin position="191"/>
        <end position="211"/>
    </location>
</feature>
<keyword evidence="9" id="KW-1185">Reference proteome</keyword>
<feature type="compositionally biased region" description="Basic and acidic residues" evidence="6">
    <location>
        <begin position="1"/>
        <end position="14"/>
    </location>
</feature>
<evidence type="ECO:0000313" key="8">
    <source>
        <dbReference type="EMBL" id="CAB9519519.1"/>
    </source>
</evidence>
<dbReference type="GO" id="GO:0005634">
    <property type="term" value="C:nucleus"/>
    <property type="evidence" value="ECO:0007669"/>
    <property type="project" value="UniProtKB-SubCell"/>
</dbReference>
<evidence type="ECO:0000313" key="9">
    <source>
        <dbReference type="Proteomes" id="UP001153069"/>
    </source>
</evidence>
<feature type="compositionally biased region" description="Gly residues" evidence="6">
    <location>
        <begin position="58"/>
        <end position="71"/>
    </location>
</feature>
<dbReference type="OrthoDB" id="60033at2759"/>
<evidence type="ECO:0000256" key="3">
    <source>
        <dbReference type="ARBA" id="ARBA00023242"/>
    </source>
</evidence>
<name>A0A9N8EFZ7_9STRA</name>
<dbReference type="EMBL" id="CAICTM010001021">
    <property type="protein sequence ID" value="CAB9519519.1"/>
    <property type="molecule type" value="Genomic_DNA"/>
</dbReference>
<comment type="similarity">
    <text evidence="4">Belongs to the HSF family.</text>
</comment>
<accession>A0A9N8EFZ7</accession>
<dbReference type="PANTHER" id="PTHR10015:SF206">
    <property type="entry name" value="HSF-TYPE DNA-BINDING DOMAIN-CONTAINING PROTEIN"/>
    <property type="match status" value="1"/>
</dbReference>
<dbReference type="Pfam" id="PF00447">
    <property type="entry name" value="HSF_DNA-bind"/>
    <property type="match status" value="1"/>
</dbReference>
<gene>
    <name evidence="8" type="ORF">SEMRO_1023_G232500.1</name>
</gene>
<dbReference type="AlphaFoldDB" id="A0A9N8EFZ7"/>
<feature type="region of interest" description="Disordered" evidence="6">
    <location>
        <begin position="576"/>
        <end position="604"/>
    </location>
</feature>
<keyword evidence="2 8" id="KW-0238">DNA-binding</keyword>
<evidence type="ECO:0000256" key="6">
    <source>
        <dbReference type="SAM" id="MobiDB-lite"/>
    </source>
</evidence>